<feature type="compositionally biased region" description="Basic and acidic residues" evidence="1">
    <location>
        <begin position="103"/>
        <end position="115"/>
    </location>
</feature>
<name>A0AA90NNS8_9GAMM</name>
<dbReference type="PANTHER" id="PTHR38687">
    <property type="entry name" value="CELL DIVISION PROTEIN DEDD-RELATED"/>
    <property type="match status" value="1"/>
</dbReference>
<dbReference type="GO" id="GO:0032506">
    <property type="term" value="P:cytokinetic process"/>
    <property type="evidence" value="ECO:0007669"/>
    <property type="project" value="TreeGrafter"/>
</dbReference>
<dbReference type="Gene3D" id="3.30.70.1070">
    <property type="entry name" value="Sporulation related repeat"/>
    <property type="match status" value="1"/>
</dbReference>
<dbReference type="EMBL" id="JASXSV010000035">
    <property type="protein sequence ID" value="MDP0590230.1"/>
    <property type="molecule type" value="Genomic_DNA"/>
</dbReference>
<dbReference type="GO" id="GO:0030428">
    <property type="term" value="C:cell septum"/>
    <property type="evidence" value="ECO:0007669"/>
    <property type="project" value="TreeGrafter"/>
</dbReference>
<dbReference type="Proteomes" id="UP001178148">
    <property type="component" value="Unassembled WGS sequence"/>
</dbReference>
<dbReference type="AlphaFoldDB" id="A0AA90NNS8"/>
<dbReference type="SUPFAM" id="SSF110997">
    <property type="entry name" value="Sporulation related repeat"/>
    <property type="match status" value="1"/>
</dbReference>
<dbReference type="GO" id="GO:0032153">
    <property type="term" value="C:cell division site"/>
    <property type="evidence" value="ECO:0007669"/>
    <property type="project" value="TreeGrafter"/>
</dbReference>
<dbReference type="InterPro" id="IPR036680">
    <property type="entry name" value="SPOR-like_sf"/>
</dbReference>
<sequence length="198" mass="22100">MRSRSALKRGASKARKCSDNKAYLSGMPSWLWLLTGLAVGFFVALLFEFSPSAVDTQKVTESSELVEKDSGPEPVFDFYRLLPESDINLYGAGVSNPAPKHAAKPDNKEEQEELVSKNEDSARYLLQAGSFRSRKDADRLKVQLLLWGLSPNIKKVTVGSGGSWHRVQLGPFEDKQALYRAQQLLAEHNVDSLMLKMR</sequence>
<feature type="region of interest" description="Disordered" evidence="1">
    <location>
        <begin position="93"/>
        <end position="115"/>
    </location>
</feature>
<proteinExistence type="predicted"/>
<organism evidence="3 4">
    <name type="scientific">Candidatus Endonucleibacter bathymodioli</name>
    <dbReference type="NCBI Taxonomy" id="539814"/>
    <lineage>
        <taxon>Bacteria</taxon>
        <taxon>Pseudomonadati</taxon>
        <taxon>Pseudomonadota</taxon>
        <taxon>Gammaproteobacteria</taxon>
        <taxon>Oceanospirillales</taxon>
        <taxon>Endozoicomonadaceae</taxon>
        <taxon>Candidatus Endonucleibacter</taxon>
    </lineage>
</organism>
<protein>
    <submittedName>
        <fullName evidence="3">SPOR domain-containing protein</fullName>
    </submittedName>
</protein>
<dbReference type="GO" id="GO:0042834">
    <property type="term" value="F:peptidoglycan binding"/>
    <property type="evidence" value="ECO:0007669"/>
    <property type="project" value="InterPro"/>
</dbReference>
<accession>A0AA90NNS8</accession>
<dbReference type="Pfam" id="PF05036">
    <property type="entry name" value="SPOR"/>
    <property type="match status" value="1"/>
</dbReference>
<comment type="caution">
    <text evidence="3">The sequence shown here is derived from an EMBL/GenBank/DDBJ whole genome shotgun (WGS) entry which is preliminary data.</text>
</comment>
<evidence type="ECO:0000313" key="3">
    <source>
        <dbReference type="EMBL" id="MDP0590230.1"/>
    </source>
</evidence>
<evidence type="ECO:0000256" key="1">
    <source>
        <dbReference type="SAM" id="MobiDB-lite"/>
    </source>
</evidence>
<dbReference type="InterPro" id="IPR007730">
    <property type="entry name" value="SPOR-like_dom"/>
</dbReference>
<dbReference type="InterPro" id="IPR052521">
    <property type="entry name" value="Cell_div_SPOR-domain"/>
</dbReference>
<evidence type="ECO:0000259" key="2">
    <source>
        <dbReference type="PROSITE" id="PS51724"/>
    </source>
</evidence>
<dbReference type="PROSITE" id="PS51724">
    <property type="entry name" value="SPOR"/>
    <property type="match status" value="1"/>
</dbReference>
<dbReference type="PANTHER" id="PTHR38687:SF1">
    <property type="entry name" value="CELL DIVISION PROTEIN DEDD"/>
    <property type="match status" value="1"/>
</dbReference>
<feature type="domain" description="SPOR" evidence="2">
    <location>
        <begin position="118"/>
        <end position="198"/>
    </location>
</feature>
<reference evidence="3 4" key="1">
    <citation type="journal article" date="2023" name="bioRxiv">
        <title>An intranuclear bacterial parasite of deep-sea mussels expresses apoptosis inhibitors acquired from its host.</title>
        <authorList>
            <person name="Gonzalez Porras M.A."/>
            <person name="Assie A."/>
            <person name="Tietjen M."/>
            <person name="Violette M."/>
            <person name="Kleiner M."/>
            <person name="Gruber-Vodicka H."/>
            <person name="Dubilier N."/>
            <person name="Leisch N."/>
        </authorList>
    </citation>
    <scope>NUCLEOTIDE SEQUENCE [LARGE SCALE GENOMIC DNA]</scope>
    <source>
        <strain evidence="3">IAP13</strain>
    </source>
</reference>
<evidence type="ECO:0000313" key="4">
    <source>
        <dbReference type="Proteomes" id="UP001178148"/>
    </source>
</evidence>
<gene>
    <name evidence="3" type="ORF">QS748_13995</name>
</gene>
<keyword evidence="4" id="KW-1185">Reference proteome</keyword>